<dbReference type="GO" id="GO:0044403">
    <property type="term" value="P:biological process involved in symbiotic interaction"/>
    <property type="evidence" value="ECO:0007669"/>
    <property type="project" value="UniProtKB-ARBA"/>
</dbReference>
<dbReference type="GO" id="GO:1900428">
    <property type="term" value="P:regulation of filamentous growth of a population of unicellular organisms"/>
    <property type="evidence" value="ECO:0007669"/>
    <property type="project" value="UniProtKB-ARBA"/>
</dbReference>
<feature type="compositionally biased region" description="Pro residues" evidence="8">
    <location>
        <begin position="312"/>
        <end position="321"/>
    </location>
</feature>
<evidence type="ECO:0000256" key="5">
    <source>
        <dbReference type="ARBA" id="ARBA00023125"/>
    </source>
</evidence>
<keyword evidence="6" id="KW-0804">Transcription</keyword>
<dbReference type="Gene3D" id="4.10.240.10">
    <property type="entry name" value="Zn(2)-C6 fungal-type DNA-binding domain"/>
    <property type="match status" value="1"/>
</dbReference>
<evidence type="ECO:0000256" key="3">
    <source>
        <dbReference type="ARBA" id="ARBA00023015"/>
    </source>
</evidence>
<reference evidence="10 11" key="1">
    <citation type="journal article" date="2022" name="DNA Res.">
        <title>Genome analysis of five recently described species of the CUG-Ser clade uncovers Candida theae as a new hybrid lineage with pathogenic potential in the Candida parapsilosis species complex.</title>
        <authorList>
            <person name="Mixao V."/>
            <person name="Del Olmo V."/>
            <person name="Hegedusova E."/>
            <person name="Saus E."/>
            <person name="Pryszcz L."/>
            <person name="Cillingova A."/>
            <person name="Nosek J."/>
            <person name="Gabaldon T."/>
        </authorList>
    </citation>
    <scope>NUCLEOTIDE SEQUENCE [LARGE SCALE GENOMIC DNA]</scope>
    <source>
        <strain evidence="10 11">CBS 12239</strain>
    </source>
</reference>
<evidence type="ECO:0000256" key="7">
    <source>
        <dbReference type="ARBA" id="ARBA00023242"/>
    </source>
</evidence>
<feature type="compositionally biased region" description="Basic and acidic residues" evidence="8">
    <location>
        <begin position="55"/>
        <end position="65"/>
    </location>
</feature>
<evidence type="ECO:0000256" key="8">
    <source>
        <dbReference type="SAM" id="MobiDB-lite"/>
    </source>
</evidence>
<dbReference type="GO" id="GO:0003677">
    <property type="term" value="F:DNA binding"/>
    <property type="evidence" value="ECO:0007669"/>
    <property type="project" value="UniProtKB-KW"/>
</dbReference>
<keyword evidence="3" id="KW-0805">Transcription regulation</keyword>
<dbReference type="RefSeq" id="XP_051606181.1">
    <property type="nucleotide sequence ID" value="XM_051754882.1"/>
</dbReference>
<evidence type="ECO:0000259" key="9">
    <source>
        <dbReference type="PROSITE" id="PS50048"/>
    </source>
</evidence>
<evidence type="ECO:0000256" key="2">
    <source>
        <dbReference type="ARBA" id="ARBA00022833"/>
    </source>
</evidence>
<dbReference type="PANTHER" id="PTHR36206">
    <property type="entry name" value="ASPERCRYPTIN BIOSYNTHESIS CLUSTER-SPECIFIC TRANSCRIPTION REGULATOR ATNN-RELATED"/>
    <property type="match status" value="1"/>
</dbReference>
<feature type="compositionally biased region" description="Low complexity" evidence="8">
    <location>
        <begin position="537"/>
        <end position="547"/>
    </location>
</feature>
<dbReference type="Proteomes" id="UP001204833">
    <property type="component" value="Unassembled WGS sequence"/>
</dbReference>
<feature type="domain" description="Zn(2)-C6 fungal-type" evidence="9">
    <location>
        <begin position="477"/>
        <end position="505"/>
    </location>
</feature>
<feature type="region of interest" description="Disordered" evidence="8">
    <location>
        <begin position="268"/>
        <end position="287"/>
    </location>
</feature>
<dbReference type="PROSITE" id="PS00463">
    <property type="entry name" value="ZN2_CY6_FUNGAL_1"/>
    <property type="match status" value="1"/>
</dbReference>
<feature type="region of interest" description="Disordered" evidence="8">
    <location>
        <begin position="1"/>
        <end position="94"/>
    </location>
</feature>
<dbReference type="SUPFAM" id="SSF57701">
    <property type="entry name" value="Zn2/Cys6 DNA-binding domain"/>
    <property type="match status" value="1"/>
</dbReference>
<evidence type="ECO:0000256" key="4">
    <source>
        <dbReference type="ARBA" id="ARBA00023026"/>
    </source>
</evidence>
<dbReference type="GO" id="GO:0007618">
    <property type="term" value="P:mating"/>
    <property type="evidence" value="ECO:0007669"/>
    <property type="project" value="UniProtKB-ARBA"/>
</dbReference>
<keyword evidence="4" id="KW-0843">Virulence</keyword>
<keyword evidence="7" id="KW-0539">Nucleus</keyword>
<dbReference type="EMBL" id="JAIHNG010000178">
    <property type="protein sequence ID" value="KAI5948671.1"/>
    <property type="molecule type" value="Genomic_DNA"/>
</dbReference>
<dbReference type="SMART" id="SM00066">
    <property type="entry name" value="GAL4"/>
    <property type="match status" value="1"/>
</dbReference>
<keyword evidence="11" id="KW-1185">Reference proteome</keyword>
<feature type="compositionally biased region" description="Low complexity" evidence="8">
    <location>
        <begin position="155"/>
        <end position="169"/>
    </location>
</feature>
<feature type="compositionally biased region" description="Low complexity" evidence="8">
    <location>
        <begin position="387"/>
        <end position="397"/>
    </location>
</feature>
<dbReference type="InterPro" id="IPR052360">
    <property type="entry name" value="Transcr_Regulatory_Proteins"/>
</dbReference>
<dbReference type="GO" id="GO:0000981">
    <property type="term" value="F:DNA-binding transcription factor activity, RNA polymerase II-specific"/>
    <property type="evidence" value="ECO:0007669"/>
    <property type="project" value="InterPro"/>
</dbReference>
<feature type="compositionally biased region" description="Polar residues" evidence="8">
    <location>
        <begin position="70"/>
        <end position="92"/>
    </location>
</feature>
<keyword evidence="1" id="KW-0479">Metal-binding</keyword>
<feature type="region of interest" description="Disordered" evidence="8">
    <location>
        <begin position="112"/>
        <end position="171"/>
    </location>
</feature>
<dbReference type="AlphaFoldDB" id="A0AAD5FW99"/>
<feature type="compositionally biased region" description="Low complexity" evidence="8">
    <location>
        <begin position="367"/>
        <end position="378"/>
    </location>
</feature>
<feature type="region of interest" description="Disordered" evidence="8">
    <location>
        <begin position="295"/>
        <end position="410"/>
    </location>
</feature>
<feature type="compositionally biased region" description="Low complexity" evidence="8">
    <location>
        <begin position="43"/>
        <end position="53"/>
    </location>
</feature>
<dbReference type="GeneID" id="76153326"/>
<feature type="compositionally biased region" description="Polar residues" evidence="8">
    <location>
        <begin position="15"/>
        <end position="34"/>
    </location>
</feature>
<proteinExistence type="predicted"/>
<feature type="region of interest" description="Disordered" evidence="8">
    <location>
        <begin position="204"/>
        <end position="241"/>
    </location>
</feature>
<organism evidence="10 11">
    <name type="scientific">Candida theae</name>
    <dbReference type="NCBI Taxonomy" id="1198502"/>
    <lineage>
        <taxon>Eukaryota</taxon>
        <taxon>Fungi</taxon>
        <taxon>Dikarya</taxon>
        <taxon>Ascomycota</taxon>
        <taxon>Saccharomycotina</taxon>
        <taxon>Pichiomycetes</taxon>
        <taxon>Debaryomycetaceae</taxon>
        <taxon>Candida/Lodderomyces clade</taxon>
        <taxon>Candida</taxon>
    </lineage>
</organism>
<accession>A0AAD5FW99</accession>
<name>A0AAD5FW99_9ASCO</name>
<sequence>MPQLPSVSELIGSTRVDTAASTTVGAFPPSSSYADYSHRKDSTTSISSSGIPSEPYRRQSTDQSRHQRLPSISNTISVSNSKRNSIDTSPRSSIHLPGVSYALVSRNENVNTDSMESLPSSRRSTESTVYTSGNNPAVYSTLPTPGSANSLPGPSFKFQQQQQQQSKLLQHSESQNAGIVRPPVGSPIGSTDKLQPLHMYISSPSTLHKPQPPLPSVATQSTVSHNRTNSNTVSPTHNAHSAAQGHEIVADNVDTSTVPQLIRVPSATPLHMNHGFPVSKSAPTSTTTTSYPSYFYHSVSSSDGPPAQNMQPPQPQPPSSQPPHQEHYYSHRAPQAVSITTHTPPPSTSSIQHQNPLATGPGYYVVQQHQQQYQQPQQIPLPPAAPTPGSHQQQMQPFAPPFPPHAVHPQASPYHVQAHYDPRQLPPPPPPPTQLPGSGLLMGLQPSMYHPYGVPFNDENQALMNKRKIIKRRTRTGCLTCRKRRIKCDERKPSCYNCERSKKVCLGYENLSNLQPRKRVRDTSLDLPTDGSGAIVQQQQHHQQQQQSGVDQQRGFSEHRSAVL</sequence>
<evidence type="ECO:0000313" key="11">
    <source>
        <dbReference type="Proteomes" id="UP001204833"/>
    </source>
</evidence>
<dbReference type="InterPro" id="IPR001138">
    <property type="entry name" value="Zn2Cys6_DnaBD"/>
</dbReference>
<dbReference type="GO" id="GO:0070783">
    <property type="term" value="P:growth of unicellular organism as a thread of attached cells"/>
    <property type="evidence" value="ECO:0007669"/>
    <property type="project" value="UniProtKB-ARBA"/>
</dbReference>
<dbReference type="PANTHER" id="PTHR36206:SF13">
    <property type="entry name" value="TRANSCRIPTIONAL REGULATORY PROTEIN MOC3"/>
    <property type="match status" value="1"/>
</dbReference>
<dbReference type="GO" id="GO:1900239">
    <property type="term" value="P:regulation of phenotypic switching"/>
    <property type="evidence" value="ECO:0007669"/>
    <property type="project" value="UniProtKB-ARBA"/>
</dbReference>
<feature type="region of interest" description="Disordered" evidence="8">
    <location>
        <begin position="517"/>
        <end position="564"/>
    </location>
</feature>
<dbReference type="Pfam" id="PF00172">
    <property type="entry name" value="Zn_clus"/>
    <property type="match status" value="1"/>
</dbReference>
<dbReference type="FunFam" id="4.10.240.10:FF:000075">
    <property type="entry name" value="Transcriptional regulatory protein moc3"/>
    <property type="match status" value="1"/>
</dbReference>
<evidence type="ECO:0000256" key="6">
    <source>
        <dbReference type="ARBA" id="ARBA00023163"/>
    </source>
</evidence>
<protein>
    <recommendedName>
        <fullName evidence="9">Zn(2)-C6 fungal-type domain-containing protein</fullName>
    </recommendedName>
</protein>
<feature type="compositionally biased region" description="Polar residues" evidence="8">
    <location>
        <begin position="217"/>
        <end position="241"/>
    </location>
</feature>
<feature type="compositionally biased region" description="Polar residues" evidence="8">
    <location>
        <begin position="112"/>
        <end position="152"/>
    </location>
</feature>
<evidence type="ECO:0000256" key="1">
    <source>
        <dbReference type="ARBA" id="ARBA00022723"/>
    </source>
</evidence>
<keyword evidence="5" id="KW-0238">DNA-binding</keyword>
<dbReference type="CDD" id="cd00067">
    <property type="entry name" value="GAL4"/>
    <property type="match status" value="1"/>
</dbReference>
<comment type="caution">
    <text evidence="10">The sequence shown here is derived from an EMBL/GenBank/DDBJ whole genome shotgun (WGS) entry which is preliminary data.</text>
</comment>
<dbReference type="InterPro" id="IPR036864">
    <property type="entry name" value="Zn2-C6_fun-type_DNA-bd_sf"/>
</dbReference>
<gene>
    <name evidence="10" type="ORF">KGF57_005282</name>
</gene>
<dbReference type="GO" id="GO:0008270">
    <property type="term" value="F:zinc ion binding"/>
    <property type="evidence" value="ECO:0007669"/>
    <property type="project" value="InterPro"/>
</dbReference>
<evidence type="ECO:0000313" key="10">
    <source>
        <dbReference type="EMBL" id="KAI5948671.1"/>
    </source>
</evidence>
<feature type="compositionally biased region" description="Low complexity" evidence="8">
    <location>
        <begin position="338"/>
        <end position="354"/>
    </location>
</feature>
<keyword evidence="2" id="KW-0862">Zinc</keyword>
<dbReference type="PROSITE" id="PS50048">
    <property type="entry name" value="ZN2_CY6_FUNGAL_2"/>
    <property type="match status" value="1"/>
</dbReference>